<name>A0A453SGL4_AEGTS</name>
<keyword evidence="4" id="KW-1185">Reference proteome</keyword>
<dbReference type="Proteomes" id="UP000015105">
    <property type="component" value="Chromosome 7D"/>
</dbReference>
<evidence type="ECO:0000256" key="1">
    <source>
        <dbReference type="SAM" id="MobiDB-lite"/>
    </source>
</evidence>
<accession>A0A453SGL4</accession>
<dbReference type="PANTHER" id="PTHR31499:SF79">
    <property type="entry name" value="HTH MYB-TYPE DOMAIN-CONTAINING PROTEIN"/>
    <property type="match status" value="1"/>
</dbReference>
<feature type="domain" description="MYB-CC type transcription factor LHEQLE-containing" evidence="2">
    <location>
        <begin position="25"/>
        <end position="71"/>
    </location>
</feature>
<evidence type="ECO:0000259" key="2">
    <source>
        <dbReference type="Pfam" id="PF14379"/>
    </source>
</evidence>
<reference evidence="4" key="1">
    <citation type="journal article" date="2014" name="Science">
        <title>Ancient hybridizations among the ancestral genomes of bread wheat.</title>
        <authorList>
            <consortium name="International Wheat Genome Sequencing Consortium,"/>
            <person name="Marcussen T."/>
            <person name="Sandve S.R."/>
            <person name="Heier L."/>
            <person name="Spannagl M."/>
            <person name="Pfeifer M."/>
            <person name="Jakobsen K.S."/>
            <person name="Wulff B.B."/>
            <person name="Steuernagel B."/>
            <person name="Mayer K.F."/>
            <person name="Olsen O.A."/>
        </authorList>
    </citation>
    <scope>NUCLEOTIDE SEQUENCE [LARGE SCALE GENOMIC DNA]</scope>
    <source>
        <strain evidence="4">cv. AL8/78</strain>
    </source>
</reference>
<dbReference type="AlphaFoldDB" id="A0A453SGL4"/>
<reference evidence="4" key="2">
    <citation type="journal article" date="2017" name="Nat. Plants">
        <title>The Aegilops tauschii genome reveals multiple impacts of transposons.</title>
        <authorList>
            <person name="Zhao G."/>
            <person name="Zou C."/>
            <person name="Li K."/>
            <person name="Wang K."/>
            <person name="Li T."/>
            <person name="Gao L."/>
            <person name="Zhang X."/>
            <person name="Wang H."/>
            <person name="Yang Z."/>
            <person name="Liu X."/>
            <person name="Jiang W."/>
            <person name="Mao L."/>
            <person name="Kong X."/>
            <person name="Jiao Y."/>
            <person name="Jia J."/>
        </authorList>
    </citation>
    <scope>NUCLEOTIDE SEQUENCE [LARGE SCALE GENOMIC DNA]</scope>
    <source>
        <strain evidence="4">cv. AL8/78</strain>
    </source>
</reference>
<sequence length="146" mass="16330">QLAGDKLEKKDLGNLLAGIESSPGMETSEVLKLQMEVQKRLHEQLEVQRQLQLRIEAQGKYLQKIMEEQQRLSGVLCESGKMNALALAEEELHHDFSKTEPSTPVLTSEPPFRDNAVTASGDLEGTDELLKVLSSHDDCLSLDREF</sequence>
<dbReference type="GO" id="GO:0003700">
    <property type="term" value="F:DNA-binding transcription factor activity"/>
    <property type="evidence" value="ECO:0007669"/>
    <property type="project" value="InterPro"/>
</dbReference>
<dbReference type="EnsemblPlants" id="AET7Gv20935300.10">
    <property type="protein sequence ID" value="AET7Gv20935300.10"/>
    <property type="gene ID" value="AET7Gv20935300"/>
</dbReference>
<reference evidence="3" key="3">
    <citation type="journal article" date="2017" name="Nature">
        <title>Genome sequence of the progenitor of the wheat D genome Aegilops tauschii.</title>
        <authorList>
            <person name="Luo M.C."/>
            <person name="Gu Y.Q."/>
            <person name="Puiu D."/>
            <person name="Wang H."/>
            <person name="Twardziok S.O."/>
            <person name="Deal K.R."/>
            <person name="Huo N."/>
            <person name="Zhu T."/>
            <person name="Wang L."/>
            <person name="Wang Y."/>
            <person name="McGuire P.E."/>
            <person name="Liu S."/>
            <person name="Long H."/>
            <person name="Ramasamy R.K."/>
            <person name="Rodriguez J.C."/>
            <person name="Van S.L."/>
            <person name="Yuan L."/>
            <person name="Wang Z."/>
            <person name="Xia Z."/>
            <person name="Xiao L."/>
            <person name="Anderson O.D."/>
            <person name="Ouyang S."/>
            <person name="Liang Y."/>
            <person name="Zimin A.V."/>
            <person name="Pertea G."/>
            <person name="Qi P."/>
            <person name="Bennetzen J.L."/>
            <person name="Dai X."/>
            <person name="Dawson M.W."/>
            <person name="Muller H.G."/>
            <person name="Kugler K."/>
            <person name="Rivarola-Duarte L."/>
            <person name="Spannagl M."/>
            <person name="Mayer K.F.X."/>
            <person name="Lu F.H."/>
            <person name="Bevan M.W."/>
            <person name="Leroy P."/>
            <person name="Li P."/>
            <person name="You F.M."/>
            <person name="Sun Q."/>
            <person name="Liu Z."/>
            <person name="Lyons E."/>
            <person name="Wicker T."/>
            <person name="Salzberg S.L."/>
            <person name="Devos K.M."/>
            <person name="Dvorak J."/>
        </authorList>
    </citation>
    <scope>NUCLEOTIDE SEQUENCE [LARGE SCALE GENOMIC DNA]</scope>
    <source>
        <strain evidence="3">cv. AL8/78</strain>
    </source>
</reference>
<dbReference type="PANTHER" id="PTHR31499">
    <property type="entry name" value="MYB FAMILY TRANSCRIPTION FACTOR PHL11"/>
    <property type="match status" value="1"/>
</dbReference>
<dbReference type="Gramene" id="AET7Gv20935300.10">
    <property type="protein sequence ID" value="AET7Gv20935300.10"/>
    <property type="gene ID" value="AET7Gv20935300"/>
</dbReference>
<proteinExistence type="predicted"/>
<protein>
    <recommendedName>
        <fullName evidence="2">MYB-CC type transcription factor LHEQLE-containing domain-containing protein</fullName>
    </recommendedName>
</protein>
<organism evidence="3 4">
    <name type="scientific">Aegilops tauschii subsp. strangulata</name>
    <name type="common">Goatgrass</name>
    <dbReference type="NCBI Taxonomy" id="200361"/>
    <lineage>
        <taxon>Eukaryota</taxon>
        <taxon>Viridiplantae</taxon>
        <taxon>Streptophyta</taxon>
        <taxon>Embryophyta</taxon>
        <taxon>Tracheophyta</taxon>
        <taxon>Spermatophyta</taxon>
        <taxon>Magnoliopsida</taxon>
        <taxon>Liliopsida</taxon>
        <taxon>Poales</taxon>
        <taxon>Poaceae</taxon>
        <taxon>BOP clade</taxon>
        <taxon>Pooideae</taxon>
        <taxon>Triticodae</taxon>
        <taxon>Triticeae</taxon>
        <taxon>Triticinae</taxon>
        <taxon>Aegilops</taxon>
    </lineage>
</organism>
<feature type="region of interest" description="Disordered" evidence="1">
    <location>
        <begin position="94"/>
        <end position="113"/>
    </location>
</feature>
<dbReference type="InterPro" id="IPR046955">
    <property type="entry name" value="PHR1-like"/>
</dbReference>
<evidence type="ECO:0000313" key="4">
    <source>
        <dbReference type="Proteomes" id="UP000015105"/>
    </source>
</evidence>
<reference evidence="3" key="5">
    <citation type="journal article" date="2021" name="G3 (Bethesda)">
        <title>Aegilops tauschii genome assembly Aet v5.0 features greater sequence contiguity and improved annotation.</title>
        <authorList>
            <person name="Wang L."/>
            <person name="Zhu T."/>
            <person name="Rodriguez J.C."/>
            <person name="Deal K.R."/>
            <person name="Dubcovsky J."/>
            <person name="McGuire P.E."/>
            <person name="Lux T."/>
            <person name="Spannagl M."/>
            <person name="Mayer K.F.X."/>
            <person name="Baldrich P."/>
            <person name="Meyers B.C."/>
            <person name="Huo N."/>
            <person name="Gu Y.Q."/>
            <person name="Zhou H."/>
            <person name="Devos K.M."/>
            <person name="Bennetzen J.L."/>
            <person name="Unver T."/>
            <person name="Budak H."/>
            <person name="Gulick P.J."/>
            <person name="Galiba G."/>
            <person name="Kalapos B."/>
            <person name="Nelson D.R."/>
            <person name="Li P."/>
            <person name="You F.M."/>
            <person name="Luo M.C."/>
            <person name="Dvorak J."/>
        </authorList>
    </citation>
    <scope>NUCLEOTIDE SEQUENCE [LARGE SCALE GENOMIC DNA]</scope>
    <source>
        <strain evidence="3">cv. AL8/78</strain>
    </source>
</reference>
<dbReference type="Pfam" id="PF14379">
    <property type="entry name" value="Myb_CC_LHEQLE"/>
    <property type="match status" value="1"/>
</dbReference>
<evidence type="ECO:0000313" key="3">
    <source>
        <dbReference type="EnsemblPlants" id="AET7Gv20935300.10"/>
    </source>
</evidence>
<reference evidence="3" key="4">
    <citation type="submission" date="2019-03" db="UniProtKB">
        <authorList>
            <consortium name="EnsemblPlants"/>
        </authorList>
    </citation>
    <scope>IDENTIFICATION</scope>
</reference>
<dbReference type="InterPro" id="IPR025756">
    <property type="entry name" value="Myb_CC_LHEQLE"/>
</dbReference>